<dbReference type="CDD" id="cd00268">
    <property type="entry name" value="DEADc"/>
    <property type="match status" value="1"/>
</dbReference>
<dbReference type="InterPro" id="IPR000629">
    <property type="entry name" value="RNA-helicase_DEAD-box_CS"/>
</dbReference>
<dbReference type="PANTHER" id="PTHR47959">
    <property type="entry name" value="ATP-DEPENDENT RNA HELICASE RHLE-RELATED"/>
    <property type="match status" value="1"/>
</dbReference>
<dbReference type="PROSITE" id="PS51192">
    <property type="entry name" value="HELICASE_ATP_BIND_1"/>
    <property type="match status" value="1"/>
</dbReference>
<protein>
    <submittedName>
        <fullName evidence="9">DEAD/DEAH box helicase</fullName>
    </submittedName>
</protein>
<dbReference type="Gene3D" id="3.40.50.300">
    <property type="entry name" value="P-loop containing nucleotide triphosphate hydrolases"/>
    <property type="match status" value="2"/>
</dbReference>
<accession>A0A7J3UZ19</accession>
<dbReference type="InterPro" id="IPR050079">
    <property type="entry name" value="DEAD_box_RNA_helicase"/>
</dbReference>
<dbReference type="SMART" id="SM00487">
    <property type="entry name" value="DEXDc"/>
    <property type="match status" value="1"/>
</dbReference>
<dbReference type="GO" id="GO:0005829">
    <property type="term" value="C:cytosol"/>
    <property type="evidence" value="ECO:0007669"/>
    <property type="project" value="TreeGrafter"/>
</dbReference>
<organism evidence="9">
    <name type="scientific">Candidatus Methanosuratincola petrocarbonis</name>
    <name type="common">ex Vanwonterghem et al. 2016</name>
    <dbReference type="NCBI Taxonomy" id="1867261"/>
    <lineage>
        <taxon>Archaea</taxon>
        <taxon>Thermoproteota</taxon>
        <taxon>Methanosuratincolia</taxon>
        <taxon>Candidatus Methanomethylicales</taxon>
        <taxon>Candidatus Methanomethylicaceae</taxon>
        <taxon>Candidatus Methanosuratincola (ex Vanwonterghem et al. 2016)</taxon>
    </lineage>
</organism>
<dbReference type="GO" id="GO:0003676">
    <property type="term" value="F:nucleic acid binding"/>
    <property type="evidence" value="ECO:0007669"/>
    <property type="project" value="InterPro"/>
</dbReference>
<evidence type="ECO:0000256" key="1">
    <source>
        <dbReference type="ARBA" id="ARBA00022741"/>
    </source>
</evidence>
<keyword evidence="2 5" id="KW-0378">Hydrolase</keyword>
<dbReference type="PROSITE" id="PS00039">
    <property type="entry name" value="DEAD_ATP_HELICASE"/>
    <property type="match status" value="1"/>
</dbReference>
<reference evidence="9" key="1">
    <citation type="journal article" date="2020" name="mSystems">
        <title>Genome- and Community-Level Interaction Insights into Carbon Utilization and Element Cycling Functions of Hydrothermarchaeota in Hydrothermal Sediment.</title>
        <authorList>
            <person name="Zhou Z."/>
            <person name="Liu Y."/>
            <person name="Xu W."/>
            <person name="Pan J."/>
            <person name="Luo Z.H."/>
            <person name="Li M."/>
        </authorList>
    </citation>
    <scope>NUCLEOTIDE SEQUENCE [LARGE SCALE GENOMIC DNA]</scope>
    <source>
        <strain evidence="9">SpSt-1038</strain>
    </source>
</reference>
<dbReference type="AlphaFoldDB" id="A0A7J3UZ19"/>
<dbReference type="EMBL" id="DRVT01000030">
    <property type="protein sequence ID" value="HHI49022.1"/>
    <property type="molecule type" value="Genomic_DNA"/>
</dbReference>
<feature type="region of interest" description="Disordered" evidence="6">
    <location>
        <begin position="373"/>
        <end position="410"/>
    </location>
</feature>
<evidence type="ECO:0000313" key="9">
    <source>
        <dbReference type="EMBL" id="HHI49022.1"/>
    </source>
</evidence>
<comment type="similarity">
    <text evidence="5">Belongs to the DEAD box helicase family.</text>
</comment>
<dbReference type="GO" id="GO:0003724">
    <property type="term" value="F:RNA helicase activity"/>
    <property type="evidence" value="ECO:0007669"/>
    <property type="project" value="TreeGrafter"/>
</dbReference>
<feature type="domain" description="Helicase C-terminal" evidence="8">
    <location>
        <begin position="205"/>
        <end position="365"/>
    </location>
</feature>
<evidence type="ECO:0000256" key="2">
    <source>
        <dbReference type="ARBA" id="ARBA00022801"/>
    </source>
</evidence>
<evidence type="ECO:0000259" key="8">
    <source>
        <dbReference type="PROSITE" id="PS51194"/>
    </source>
</evidence>
<keyword evidence="4 5" id="KW-0067">ATP-binding</keyword>
<evidence type="ECO:0000256" key="3">
    <source>
        <dbReference type="ARBA" id="ARBA00022806"/>
    </source>
</evidence>
<evidence type="ECO:0000256" key="5">
    <source>
        <dbReference type="RuleBase" id="RU000492"/>
    </source>
</evidence>
<dbReference type="PROSITE" id="PS51194">
    <property type="entry name" value="HELICASE_CTER"/>
    <property type="match status" value="1"/>
</dbReference>
<dbReference type="SUPFAM" id="SSF52540">
    <property type="entry name" value="P-loop containing nucleoside triphosphate hydrolases"/>
    <property type="match status" value="1"/>
</dbReference>
<dbReference type="Pfam" id="PF00271">
    <property type="entry name" value="Helicase_C"/>
    <property type="match status" value="1"/>
</dbReference>
<name>A0A7J3UZ19_9CREN</name>
<gene>
    <name evidence="9" type="ORF">ENL91_02500</name>
</gene>
<evidence type="ECO:0000259" key="7">
    <source>
        <dbReference type="PROSITE" id="PS51192"/>
    </source>
</evidence>
<dbReference type="InterPro" id="IPR014001">
    <property type="entry name" value="Helicase_ATP-bd"/>
</dbReference>
<dbReference type="GO" id="GO:0140097">
    <property type="term" value="F:catalytic activity, acting on DNA"/>
    <property type="evidence" value="ECO:0007669"/>
    <property type="project" value="UniProtKB-ARBA"/>
</dbReference>
<proteinExistence type="inferred from homology"/>
<dbReference type="Pfam" id="PF00270">
    <property type="entry name" value="DEAD"/>
    <property type="match status" value="1"/>
</dbReference>
<keyword evidence="3 5" id="KW-0347">Helicase</keyword>
<feature type="domain" description="Helicase ATP-binding" evidence="7">
    <location>
        <begin position="27"/>
        <end position="195"/>
    </location>
</feature>
<dbReference type="GO" id="GO:0005524">
    <property type="term" value="F:ATP binding"/>
    <property type="evidence" value="ECO:0007669"/>
    <property type="project" value="UniProtKB-KW"/>
</dbReference>
<dbReference type="SMART" id="SM00490">
    <property type="entry name" value="HELICc"/>
    <property type="match status" value="1"/>
</dbReference>
<dbReference type="CDD" id="cd18787">
    <property type="entry name" value="SF2_C_DEAD"/>
    <property type="match status" value="1"/>
</dbReference>
<keyword evidence="1 5" id="KW-0547">Nucleotide-binding</keyword>
<evidence type="ECO:0000256" key="4">
    <source>
        <dbReference type="ARBA" id="ARBA00022840"/>
    </source>
</evidence>
<dbReference type="InterPro" id="IPR001650">
    <property type="entry name" value="Helicase_C-like"/>
</dbReference>
<dbReference type="PANTHER" id="PTHR47959:SF13">
    <property type="entry name" value="ATP-DEPENDENT RNA HELICASE RHLE"/>
    <property type="match status" value="1"/>
</dbReference>
<dbReference type="GO" id="GO:0016787">
    <property type="term" value="F:hydrolase activity"/>
    <property type="evidence" value="ECO:0007669"/>
    <property type="project" value="UniProtKB-KW"/>
</dbReference>
<evidence type="ECO:0000256" key="6">
    <source>
        <dbReference type="SAM" id="MobiDB-lite"/>
    </source>
</evidence>
<dbReference type="InterPro" id="IPR027417">
    <property type="entry name" value="P-loop_NTPase"/>
</dbReference>
<sequence>MGIQDEILMSIGAMGLKEPTRIQSEAIPLIKCGHDVIGQSETGSGKTAAFGIPLVEKVTKGKPGQALILLPTRELALQISESLAKYSAAKGLRVVCVYGGAAMGPQISGLRRSEIIVGTPGRVLDLMGQGHLRTENIHTFVLDEADKMVDMGFIDDVAEIAEHLPEEKQTLLFAATMPEGLEEVISRFTKDPKKIRTEIKVKEDLLEQYYCNVERKMRFSLLVRLFKDEAPKTAIVFCNSRREVESLAKNLNKVGIAAVAIHGGLSQSRRESVIDSFHRGRINVLVATDVAARGLDFKSVSHVFNYSIPKNSEDYVNRIGRTARAGERGKAISLLTVDDYGFFRRIVNLYDFNVQEIEYGELERLPFMSSAGKTNERRERYHPRGPRRENRDFSARPSGFSNGYQGFMHR</sequence>
<dbReference type="InterPro" id="IPR011545">
    <property type="entry name" value="DEAD/DEAH_box_helicase_dom"/>
</dbReference>
<comment type="caution">
    <text evidence="9">The sequence shown here is derived from an EMBL/GenBank/DDBJ whole genome shotgun (WGS) entry which is preliminary data.</text>
</comment>
<dbReference type="InterPro" id="IPR044742">
    <property type="entry name" value="DEAD/DEAH_RhlB"/>
</dbReference>